<evidence type="ECO:0000256" key="1">
    <source>
        <dbReference type="SAM" id="SignalP"/>
    </source>
</evidence>
<evidence type="ECO:0000313" key="2">
    <source>
        <dbReference type="EMBL" id="QIQ54693.1"/>
    </source>
</evidence>
<sequence length="514" mass="57056">MKLLLFVTLIAALEPVTAVFDFDDKFDDPFEDFKFKDFKKPSFDPHKPSFDPHKPSFPPHKPVFESFKFKFDPPKPKFDPHKPKFDPHKPDFDPHKPFDFSFPKFSVKKVEDPHKVDVHALQKTVDAIQSNQQSILSSLILIFKRQGGINNNLGLLLREQKGSIAALGGVISDARAARNNTSVALDNQQAILRGQAGIRKLVSGEHANTRHVIKRAENELVKQLGKVQDKQRVILRSLDRSEAVISAGFDKAQATERVTQGLVGQAQAAVAKAAAANARGQANITAQVRRSQKAVQADIAKIFGRQGAILARIAAIQKSEENKLDKVLGRQKDILAQIQASQKAVQGDVQVSRGIEKQTQGLIRESQRNVQKDLASHKANQAQTQHLAKKCVAAGKCDLSKIERAIVEFSKHKSDFEKRILKGLRAVLHEQEQTQGAVAGMEKAVVRTVNKEFDQLDQVIRAIENFFSAAKGKIQRHLKVIEQNIAQTKSSQSVALKLIAKIANVVHVLAKKLH</sequence>
<feature type="signal peptide" evidence="1">
    <location>
        <begin position="1"/>
        <end position="18"/>
    </location>
</feature>
<dbReference type="EMBL" id="MN327972">
    <property type="protein sequence ID" value="QIQ54693.1"/>
    <property type="molecule type" value="mRNA"/>
</dbReference>
<accession>A0A6G9KPA2</accession>
<organism evidence="2">
    <name type="scientific">Reishia bronni</name>
    <dbReference type="NCBI Taxonomy" id="578817"/>
    <lineage>
        <taxon>Eukaryota</taxon>
        <taxon>Metazoa</taxon>
        <taxon>Spiralia</taxon>
        <taxon>Lophotrochozoa</taxon>
        <taxon>Mollusca</taxon>
        <taxon>Gastropoda</taxon>
        <taxon>Caenogastropoda</taxon>
        <taxon>Neogastropoda</taxon>
        <taxon>Muricoidea</taxon>
        <taxon>Muricidae</taxon>
        <taxon>Reishia</taxon>
    </lineage>
</organism>
<dbReference type="AlphaFoldDB" id="A0A6G9KPA2"/>
<protein>
    <submittedName>
        <fullName evidence="2">Capsule gland specific secretory protein</fullName>
    </submittedName>
</protein>
<proteinExistence type="evidence at transcript level"/>
<reference evidence="2" key="1">
    <citation type="submission" date="2019-08" db="EMBL/GenBank/DDBJ databases">
        <title>Towards understanding the formation of egg capsule of the carnivore snail Thais (Reishia) bronni: a transcriptomic approach.</title>
        <authorList>
            <person name="Wong Y.H."/>
            <person name="Okano K."/>
        </authorList>
    </citation>
    <scope>NUCLEOTIDE SEQUENCE</scope>
</reference>
<keyword evidence="1" id="KW-0732">Signal</keyword>
<name>A0A6G9KPA2_9CAEN</name>
<feature type="chain" id="PRO_5026109530" evidence="1">
    <location>
        <begin position="19"/>
        <end position="514"/>
    </location>
</feature>